<feature type="domain" description="Methyltransferase small" evidence="3">
    <location>
        <begin position="140"/>
        <end position="258"/>
    </location>
</feature>
<evidence type="ECO:0000313" key="5">
    <source>
        <dbReference type="Proteomes" id="UP000806285"/>
    </source>
</evidence>
<dbReference type="InterPro" id="IPR002052">
    <property type="entry name" value="DNA_methylase_N6_adenine_CS"/>
</dbReference>
<dbReference type="Pfam" id="PF05175">
    <property type="entry name" value="MTS"/>
    <property type="match status" value="1"/>
</dbReference>
<dbReference type="PROSITE" id="PS00092">
    <property type="entry name" value="N6_MTASE"/>
    <property type="match status" value="1"/>
</dbReference>
<keyword evidence="1 4" id="KW-0808">Transferase</keyword>
<dbReference type="InterPro" id="IPR007848">
    <property type="entry name" value="Small_mtfrase_dom"/>
</dbReference>
<dbReference type="PANTHER" id="PTHR18895:SF74">
    <property type="entry name" value="MTRF1L RELEASE FACTOR GLUTAMINE METHYLTRANSFERASE"/>
    <property type="match status" value="1"/>
</dbReference>
<keyword evidence="1 4" id="KW-0489">Methyltransferase</keyword>
<dbReference type="Proteomes" id="UP000806285">
    <property type="component" value="Unassembled WGS sequence"/>
</dbReference>
<evidence type="ECO:0000313" key="4">
    <source>
        <dbReference type="EMBL" id="MBE7369714.1"/>
    </source>
</evidence>
<dbReference type="InterPro" id="IPR029063">
    <property type="entry name" value="SAM-dependent_MTases_sf"/>
</dbReference>
<dbReference type="Gene3D" id="3.40.50.150">
    <property type="entry name" value="Vaccinia Virus protein VP39"/>
    <property type="match status" value="1"/>
</dbReference>
<sequence>MNAPAAPELLLTSSLLRLAGWLQGEGYGFTTVTPATHARVNARPGNAVARSLRDVFGWSRPFPASLLPEAATEPLRAAGLLVPGESGLLRSAVRFSTLRGHLFAHSAFPTLEEDAVFFGPDTYRFVDLIEQELRRQPLPPGSRILDVGCGAGPGGILAAIAAAVAGPTLALTDINRRALAFAAANAAHANCGHAELAQGDLFRALDGQFDLIVANPPYLNDGQQRLYRHGGGRWGEALSARIVREGIERLAPEGRLVLYTGAVMVDGRDPLLESLRPHLEAGGHPWSYKELDPDVFGDELDEPSYADADRIAAVALVVQRHDHPMKVHLHPAMA</sequence>
<evidence type="ECO:0000259" key="3">
    <source>
        <dbReference type="Pfam" id="PF05175"/>
    </source>
</evidence>
<accession>A0ABR9S850</accession>
<dbReference type="EMBL" id="JADDIV010000005">
    <property type="protein sequence ID" value="MBE7369714.1"/>
    <property type="molecule type" value="Genomic_DNA"/>
</dbReference>
<protein>
    <submittedName>
        <fullName evidence="4">Methyltransferase</fullName>
    </submittedName>
</protein>
<dbReference type="InterPro" id="IPR050320">
    <property type="entry name" value="N5-glutamine_MTase"/>
</dbReference>
<dbReference type="GO" id="GO:0008168">
    <property type="term" value="F:methyltransferase activity"/>
    <property type="evidence" value="ECO:0007669"/>
    <property type="project" value="UniProtKB-KW"/>
</dbReference>
<dbReference type="SUPFAM" id="SSF53335">
    <property type="entry name" value="S-adenosyl-L-methionine-dependent methyltransferases"/>
    <property type="match status" value="1"/>
</dbReference>
<evidence type="ECO:0000256" key="1">
    <source>
        <dbReference type="ARBA" id="ARBA00022603"/>
    </source>
</evidence>
<organism evidence="4 5">
    <name type="scientific">Ramlibacter pallidus</name>
    <dbReference type="NCBI Taxonomy" id="2780087"/>
    <lineage>
        <taxon>Bacteria</taxon>
        <taxon>Pseudomonadati</taxon>
        <taxon>Pseudomonadota</taxon>
        <taxon>Betaproteobacteria</taxon>
        <taxon>Burkholderiales</taxon>
        <taxon>Comamonadaceae</taxon>
        <taxon>Ramlibacter</taxon>
    </lineage>
</organism>
<reference evidence="4 5" key="1">
    <citation type="submission" date="2020-10" db="EMBL/GenBank/DDBJ databases">
        <title>Ramlibacter sp. HM2 16S ribosomal RNA gene Genome sequencing and assembly.</title>
        <authorList>
            <person name="Kang M."/>
        </authorList>
    </citation>
    <scope>NUCLEOTIDE SEQUENCE [LARGE SCALE GENOMIC DNA]</scope>
    <source>
        <strain evidence="4 5">HM2</strain>
    </source>
</reference>
<gene>
    <name evidence="4" type="ORF">IM787_19280</name>
</gene>
<dbReference type="RefSeq" id="WP_193678320.1">
    <property type="nucleotide sequence ID" value="NZ_JADDIV010000005.1"/>
</dbReference>
<name>A0ABR9S850_9BURK</name>
<evidence type="ECO:0000256" key="2">
    <source>
        <dbReference type="ARBA" id="ARBA00022691"/>
    </source>
</evidence>
<dbReference type="GO" id="GO:0032259">
    <property type="term" value="P:methylation"/>
    <property type="evidence" value="ECO:0007669"/>
    <property type="project" value="UniProtKB-KW"/>
</dbReference>
<dbReference type="CDD" id="cd02440">
    <property type="entry name" value="AdoMet_MTases"/>
    <property type="match status" value="1"/>
</dbReference>
<comment type="caution">
    <text evidence="4">The sequence shown here is derived from an EMBL/GenBank/DDBJ whole genome shotgun (WGS) entry which is preliminary data.</text>
</comment>
<keyword evidence="2" id="KW-0949">S-adenosyl-L-methionine</keyword>
<proteinExistence type="predicted"/>
<keyword evidence="5" id="KW-1185">Reference proteome</keyword>
<dbReference type="PANTHER" id="PTHR18895">
    <property type="entry name" value="HEMK METHYLTRANSFERASE"/>
    <property type="match status" value="1"/>
</dbReference>